<dbReference type="InterPro" id="IPR014719">
    <property type="entry name" value="Ribosomal_bL12_C/ClpS-like"/>
</dbReference>
<keyword evidence="3" id="KW-0687">Ribonucleoprotein</keyword>
<keyword evidence="3" id="KW-0689">Ribosomal protein</keyword>
<dbReference type="GO" id="GO:0005840">
    <property type="term" value="C:ribosome"/>
    <property type="evidence" value="ECO:0007669"/>
    <property type="project" value="UniProtKB-KW"/>
</dbReference>
<evidence type="ECO:0000313" key="4">
    <source>
        <dbReference type="Proteomes" id="UP000199559"/>
    </source>
</evidence>
<dbReference type="InterPro" id="IPR013823">
    <property type="entry name" value="Ribosomal_bL12_C"/>
</dbReference>
<dbReference type="Gene3D" id="3.30.1390.10">
    <property type="match status" value="1"/>
</dbReference>
<dbReference type="STRING" id="1144750.SAMN05443431_10488"/>
<feature type="transmembrane region" description="Helical" evidence="1">
    <location>
        <begin position="95"/>
        <end position="112"/>
    </location>
</feature>
<dbReference type="SUPFAM" id="SSF54736">
    <property type="entry name" value="ClpS-like"/>
    <property type="match status" value="1"/>
</dbReference>
<keyword evidence="4" id="KW-1185">Reference proteome</keyword>
<sequence>MNIVINNITLDKEIILELISESQLVAIKYVRAKTDLGLKESKDIVDNLKANPEYYDGKPHTIAFEVPDMDKDIQNIKKQSSNGMLYSKPNQVKKYVLIILAICLVAALYLFLNQ</sequence>
<dbReference type="AlphaFoldDB" id="A0A1I3NBL3"/>
<feature type="domain" description="Large ribosomal subunit protein bL12 C-terminal" evidence="2">
    <location>
        <begin position="13"/>
        <end position="48"/>
    </location>
</feature>
<gene>
    <name evidence="3" type="ORF">SAMN05443431_10488</name>
</gene>
<dbReference type="Pfam" id="PF00542">
    <property type="entry name" value="Ribosomal_L12"/>
    <property type="match status" value="1"/>
</dbReference>
<keyword evidence="1" id="KW-0472">Membrane</keyword>
<dbReference type="RefSeq" id="WP_090839141.1">
    <property type="nucleotide sequence ID" value="NZ_CANLBQ010000004.1"/>
</dbReference>
<reference evidence="4" key="1">
    <citation type="submission" date="2016-10" db="EMBL/GenBank/DDBJ databases">
        <authorList>
            <person name="Varghese N."/>
            <person name="Submissions S."/>
        </authorList>
    </citation>
    <scope>NUCLEOTIDE SEQUENCE [LARGE SCALE GENOMIC DNA]</scope>
    <source>
        <strain evidence="4">DSM 28881</strain>
    </source>
</reference>
<evidence type="ECO:0000259" key="2">
    <source>
        <dbReference type="Pfam" id="PF00542"/>
    </source>
</evidence>
<proteinExistence type="predicted"/>
<evidence type="ECO:0000256" key="1">
    <source>
        <dbReference type="SAM" id="Phobius"/>
    </source>
</evidence>
<keyword evidence="1" id="KW-0812">Transmembrane</keyword>
<dbReference type="EMBL" id="FORM01000004">
    <property type="protein sequence ID" value="SFJ06507.1"/>
    <property type="molecule type" value="Genomic_DNA"/>
</dbReference>
<dbReference type="Proteomes" id="UP000199559">
    <property type="component" value="Unassembled WGS sequence"/>
</dbReference>
<organism evidence="3 4">
    <name type="scientific">Olleya namhaensis</name>
    <dbReference type="NCBI Taxonomy" id="1144750"/>
    <lineage>
        <taxon>Bacteria</taxon>
        <taxon>Pseudomonadati</taxon>
        <taxon>Bacteroidota</taxon>
        <taxon>Flavobacteriia</taxon>
        <taxon>Flavobacteriales</taxon>
        <taxon>Flavobacteriaceae</taxon>
    </lineage>
</organism>
<dbReference type="GO" id="GO:0006412">
    <property type="term" value="P:translation"/>
    <property type="evidence" value="ECO:0007669"/>
    <property type="project" value="InterPro"/>
</dbReference>
<keyword evidence="1" id="KW-1133">Transmembrane helix</keyword>
<accession>A0A1I3NBL3</accession>
<dbReference type="GO" id="GO:0003735">
    <property type="term" value="F:structural constituent of ribosome"/>
    <property type="evidence" value="ECO:0007669"/>
    <property type="project" value="InterPro"/>
</dbReference>
<name>A0A1I3NBL3_9FLAO</name>
<evidence type="ECO:0000313" key="3">
    <source>
        <dbReference type="EMBL" id="SFJ06507.1"/>
    </source>
</evidence>
<protein>
    <submittedName>
        <fullName evidence="3">Ribosomal protein L7/L12 C-terminal domain-containing protein</fullName>
    </submittedName>
</protein>